<dbReference type="Gene3D" id="1.25.40.10">
    <property type="entry name" value="Tetratricopeptide repeat domain"/>
    <property type="match status" value="1"/>
</dbReference>
<reference evidence="3" key="1">
    <citation type="submission" date="2016-10" db="EMBL/GenBank/DDBJ databases">
        <authorList>
            <person name="Varghese N."/>
            <person name="Submissions S."/>
        </authorList>
    </citation>
    <scope>NUCLEOTIDE SEQUENCE [LARGE SCALE GENOMIC DNA]</scope>
    <source>
        <strain evidence="3">IBRC-M 10403</strain>
    </source>
</reference>
<dbReference type="AlphaFoldDB" id="A0A1G6TLS9"/>
<keyword evidence="3" id="KW-1185">Reference proteome</keyword>
<dbReference type="STRING" id="1271860.SAMN05216174_109209"/>
<protein>
    <submittedName>
        <fullName evidence="2">Tetratricopeptide repeat-containing protein</fullName>
    </submittedName>
</protein>
<evidence type="ECO:0000313" key="3">
    <source>
        <dbReference type="Proteomes" id="UP000199501"/>
    </source>
</evidence>
<sequence>MAWPRTEDGEASFRNAIHGQVSGQVVQTASVGAVHFHGAPAAQDVTPSQLPPAPTAFVARERELALLDGLSEPRTRGVAPIVIRGVAGVGKTSLALRWMHELAPRFDDGRLFVNLSDPGSGEPVTASEVLEWFLLSLGVAAERIPLETQRRYALYRSVTAHRQILVLLDNAVSASQVRPLLPAGQGSVVVVTSRSRLSGLALDGARWLDVDPLDHSDSLRLLRALVGDDRVGAESEDAVRVASFCGGLPLALSVVAARLASRARRTFAREAGDLSGEGDRLAGLTLDTETSVEVVLDMSLAALLDDEEAVYRLCAWHPGREFGGQVLAAALDWPEGRVVKALDGLVEASLLTETGEDRFALHDLVRLHARHLDSDNGQVLQRRMTDWYLDRAAAADTVVHPRRPRLAPVYQTADGSAFTDTAAALGWLTRERANLRAALESAASRGWDDVVWQFCETLWGYFLHTRRYGEWIDMQRVGVASARHCGDRRAEALIRIQLGYALTKIGRRTEAVEQIAIARDLARTAQDPRAEATALEQLGLAVLDDDPHAALDFFSQARDLHQRLGRDRGVALCRRRIGEVLLALGRYDDAVTEFSAVAEAMAVLGDPTQHARAVTMLGAAHSRAGRLPQAERVLRDAFEAMREFGSAYYQAEIAAALGDVSALAGDQESAVRWWDQAATLYDLVEDPKAELMRSRVRG</sequence>
<accession>A0A1G6TLS9</accession>
<proteinExistence type="predicted"/>
<dbReference type="PRINTS" id="PR00364">
    <property type="entry name" value="DISEASERSIST"/>
</dbReference>
<dbReference type="InterPro" id="IPR002182">
    <property type="entry name" value="NB-ARC"/>
</dbReference>
<dbReference type="PANTHER" id="PTHR47691:SF3">
    <property type="entry name" value="HTH-TYPE TRANSCRIPTIONAL REGULATOR RV0890C-RELATED"/>
    <property type="match status" value="1"/>
</dbReference>
<dbReference type="InterPro" id="IPR027417">
    <property type="entry name" value="P-loop_NTPase"/>
</dbReference>
<gene>
    <name evidence="2" type="ORF">SAMN05216174_109209</name>
</gene>
<dbReference type="InterPro" id="IPR011990">
    <property type="entry name" value="TPR-like_helical_dom_sf"/>
</dbReference>
<name>A0A1G6TLS9_9PSEU</name>
<dbReference type="Gene3D" id="3.40.50.300">
    <property type="entry name" value="P-loop containing nucleotide triphosphate hydrolases"/>
    <property type="match status" value="1"/>
</dbReference>
<evidence type="ECO:0000313" key="2">
    <source>
        <dbReference type="EMBL" id="SDD30010.1"/>
    </source>
</evidence>
<dbReference type="EMBL" id="FMZZ01000009">
    <property type="protein sequence ID" value="SDD30010.1"/>
    <property type="molecule type" value="Genomic_DNA"/>
</dbReference>
<dbReference type="Proteomes" id="UP000199501">
    <property type="component" value="Unassembled WGS sequence"/>
</dbReference>
<dbReference type="PANTHER" id="PTHR47691">
    <property type="entry name" value="REGULATOR-RELATED"/>
    <property type="match status" value="1"/>
</dbReference>
<dbReference type="Pfam" id="PF13424">
    <property type="entry name" value="TPR_12"/>
    <property type="match status" value="1"/>
</dbReference>
<organism evidence="2 3">
    <name type="scientific">Actinokineospora iranica</name>
    <dbReference type="NCBI Taxonomy" id="1271860"/>
    <lineage>
        <taxon>Bacteria</taxon>
        <taxon>Bacillati</taxon>
        <taxon>Actinomycetota</taxon>
        <taxon>Actinomycetes</taxon>
        <taxon>Pseudonocardiales</taxon>
        <taxon>Pseudonocardiaceae</taxon>
        <taxon>Actinokineospora</taxon>
    </lineage>
</organism>
<dbReference type="SUPFAM" id="SSF48452">
    <property type="entry name" value="TPR-like"/>
    <property type="match status" value="1"/>
</dbReference>
<dbReference type="Pfam" id="PF00931">
    <property type="entry name" value="NB-ARC"/>
    <property type="match status" value="1"/>
</dbReference>
<feature type="domain" description="NB-ARC" evidence="1">
    <location>
        <begin position="78"/>
        <end position="229"/>
    </location>
</feature>
<dbReference type="GO" id="GO:0043531">
    <property type="term" value="F:ADP binding"/>
    <property type="evidence" value="ECO:0007669"/>
    <property type="project" value="InterPro"/>
</dbReference>
<dbReference type="SUPFAM" id="SSF52540">
    <property type="entry name" value="P-loop containing nucleoside triphosphate hydrolases"/>
    <property type="match status" value="1"/>
</dbReference>
<evidence type="ECO:0000259" key="1">
    <source>
        <dbReference type="Pfam" id="PF00931"/>
    </source>
</evidence>